<evidence type="ECO:0000256" key="1">
    <source>
        <dbReference type="SAM" id="Coils"/>
    </source>
</evidence>
<feature type="non-terminal residue" evidence="2">
    <location>
        <position position="1"/>
    </location>
</feature>
<keyword evidence="1" id="KW-0175">Coiled coil</keyword>
<evidence type="ECO:0000313" key="2">
    <source>
        <dbReference type="EMBL" id="CEK67037.1"/>
    </source>
</evidence>
<feature type="coiled-coil region" evidence="1">
    <location>
        <begin position="4"/>
        <end position="80"/>
    </location>
</feature>
<proteinExistence type="predicted"/>
<sequence length="91" mass="10564">EEERAELEKEKENIESYVDKLQHQLSASENTCRQLQQRVTILESVNQDLEEKLKQKIDRVEELESELDKHNQIVSFINNMQLKGGPGAGKK</sequence>
<reference evidence="2" key="1">
    <citation type="submission" date="2014-12" db="EMBL/GenBank/DDBJ databases">
        <title>Insight into the proteome of Arion vulgaris.</title>
        <authorList>
            <person name="Aradska J."/>
            <person name="Bulat T."/>
            <person name="Smidak R."/>
            <person name="Sarate P."/>
            <person name="Gangsoo J."/>
            <person name="Sialana F."/>
            <person name="Bilban M."/>
            <person name="Lubec G."/>
        </authorList>
    </citation>
    <scope>NUCLEOTIDE SEQUENCE</scope>
    <source>
        <tissue evidence="2">Skin</tissue>
    </source>
</reference>
<dbReference type="AlphaFoldDB" id="A0A0B6ZF42"/>
<accession>A0A0B6ZF42</accession>
<gene>
    <name evidence="2" type="primary">ORF61100</name>
</gene>
<name>A0A0B6ZF42_9EUPU</name>
<protein>
    <submittedName>
        <fullName evidence="2">Uncharacterized protein</fullName>
    </submittedName>
</protein>
<dbReference type="Gene3D" id="1.20.5.340">
    <property type="match status" value="1"/>
</dbReference>
<organism evidence="2">
    <name type="scientific">Arion vulgaris</name>
    <dbReference type="NCBI Taxonomy" id="1028688"/>
    <lineage>
        <taxon>Eukaryota</taxon>
        <taxon>Metazoa</taxon>
        <taxon>Spiralia</taxon>
        <taxon>Lophotrochozoa</taxon>
        <taxon>Mollusca</taxon>
        <taxon>Gastropoda</taxon>
        <taxon>Heterobranchia</taxon>
        <taxon>Euthyneura</taxon>
        <taxon>Panpulmonata</taxon>
        <taxon>Eupulmonata</taxon>
        <taxon>Stylommatophora</taxon>
        <taxon>Helicina</taxon>
        <taxon>Arionoidea</taxon>
        <taxon>Arionidae</taxon>
        <taxon>Arion</taxon>
    </lineage>
</organism>
<dbReference type="EMBL" id="HACG01020172">
    <property type="protein sequence ID" value="CEK67037.1"/>
    <property type="molecule type" value="Transcribed_RNA"/>
</dbReference>